<accession>A0AAW6LSN0</accession>
<evidence type="ECO:0000313" key="3">
    <source>
        <dbReference type="Proteomes" id="UP001217325"/>
    </source>
</evidence>
<reference evidence="2" key="1">
    <citation type="submission" date="2023-02" db="EMBL/GenBank/DDBJ databases">
        <title>A novel hydrolase synthesized by Rhodococcus erythropolis HQ is responsible for the detoxification of Zearalenone.</title>
        <authorList>
            <person name="Hu J."/>
            <person name="Xu J."/>
        </authorList>
    </citation>
    <scope>NUCLEOTIDE SEQUENCE</scope>
    <source>
        <strain evidence="2">HQ</strain>
    </source>
</reference>
<name>A0AAW6LSN0_RHOSG</name>
<evidence type="ECO:0000313" key="2">
    <source>
        <dbReference type="EMBL" id="MDE8649709.1"/>
    </source>
</evidence>
<feature type="transmembrane region" description="Helical" evidence="1">
    <location>
        <begin position="54"/>
        <end position="81"/>
    </location>
</feature>
<dbReference type="Proteomes" id="UP001217325">
    <property type="component" value="Unassembled WGS sequence"/>
</dbReference>
<keyword evidence="1" id="KW-0812">Transmembrane</keyword>
<sequence>MRFSRYEQQRVDLVPCELENTARRHHSHQRRESDAATADFIPQVQTIRGMGTQAWAAAGIALVVKVGVAMSGRIGLFIAAYRHIRR</sequence>
<protein>
    <submittedName>
        <fullName evidence="2">Uncharacterized protein</fullName>
    </submittedName>
</protein>
<keyword evidence="1" id="KW-1133">Transmembrane helix</keyword>
<dbReference type="RefSeq" id="WP_275232998.1">
    <property type="nucleotide sequence ID" value="NZ_JARDXE010000031.1"/>
</dbReference>
<proteinExistence type="predicted"/>
<comment type="caution">
    <text evidence="2">The sequence shown here is derived from an EMBL/GenBank/DDBJ whole genome shotgun (WGS) entry which is preliminary data.</text>
</comment>
<evidence type="ECO:0000256" key="1">
    <source>
        <dbReference type="SAM" id="Phobius"/>
    </source>
</evidence>
<gene>
    <name evidence="2" type="ORF">PXH69_32560</name>
</gene>
<dbReference type="EMBL" id="JARDXE010000031">
    <property type="protein sequence ID" value="MDE8649709.1"/>
    <property type="molecule type" value="Genomic_DNA"/>
</dbReference>
<keyword evidence="1" id="KW-0472">Membrane</keyword>
<dbReference type="AlphaFoldDB" id="A0AAW6LSN0"/>
<organism evidence="2 3">
    <name type="scientific">Rhodococcus qingshengii</name>
    <dbReference type="NCBI Taxonomy" id="334542"/>
    <lineage>
        <taxon>Bacteria</taxon>
        <taxon>Bacillati</taxon>
        <taxon>Actinomycetota</taxon>
        <taxon>Actinomycetes</taxon>
        <taxon>Mycobacteriales</taxon>
        <taxon>Nocardiaceae</taxon>
        <taxon>Rhodococcus</taxon>
        <taxon>Rhodococcus erythropolis group</taxon>
    </lineage>
</organism>